<keyword evidence="6" id="KW-0269">Exonuclease</keyword>
<evidence type="ECO:0000256" key="8">
    <source>
        <dbReference type="ARBA" id="ARBA00023125"/>
    </source>
</evidence>
<evidence type="ECO:0000313" key="12">
    <source>
        <dbReference type="Proteomes" id="UP000003340"/>
    </source>
</evidence>
<dbReference type="PROSITE" id="PS51217">
    <property type="entry name" value="UVRD_HELICASE_CTER"/>
    <property type="match status" value="1"/>
</dbReference>
<dbReference type="Gene3D" id="3.90.320.10">
    <property type="match status" value="1"/>
</dbReference>
<dbReference type="STRING" id="537013.CLOSTMETH_03209"/>
<gene>
    <name evidence="11" type="ORF">CLOSTMETH_03209</name>
</gene>
<dbReference type="SUPFAM" id="SSF52540">
    <property type="entry name" value="P-loop containing nucleoside triphosphate hydrolases"/>
    <property type="match status" value="1"/>
</dbReference>
<dbReference type="GO" id="GO:0006310">
    <property type="term" value="P:DNA recombination"/>
    <property type="evidence" value="ECO:0007669"/>
    <property type="project" value="TreeGrafter"/>
</dbReference>
<dbReference type="GO" id="GO:0004527">
    <property type="term" value="F:exonuclease activity"/>
    <property type="evidence" value="ECO:0007669"/>
    <property type="project" value="UniProtKB-KW"/>
</dbReference>
<keyword evidence="12" id="KW-1185">Reference proteome</keyword>
<evidence type="ECO:0000256" key="6">
    <source>
        <dbReference type="ARBA" id="ARBA00022839"/>
    </source>
</evidence>
<dbReference type="GO" id="GO:0006281">
    <property type="term" value="P:DNA repair"/>
    <property type="evidence" value="ECO:0007669"/>
    <property type="project" value="UniProtKB-KW"/>
</dbReference>
<evidence type="ECO:0000259" key="10">
    <source>
        <dbReference type="PROSITE" id="PS51217"/>
    </source>
</evidence>
<evidence type="ECO:0000313" key="11">
    <source>
        <dbReference type="EMBL" id="EEG29096.1"/>
    </source>
</evidence>
<keyword evidence="7" id="KW-0067">ATP-binding</keyword>
<evidence type="ECO:0000256" key="2">
    <source>
        <dbReference type="ARBA" id="ARBA00022741"/>
    </source>
</evidence>
<organism evidence="11 12">
    <name type="scientific">[Clostridium] methylpentosum DSM 5476</name>
    <dbReference type="NCBI Taxonomy" id="537013"/>
    <lineage>
        <taxon>Bacteria</taxon>
        <taxon>Bacillati</taxon>
        <taxon>Bacillota</taxon>
        <taxon>Clostridia</taxon>
        <taxon>Eubacteriales</taxon>
        <taxon>Oscillospiraceae</taxon>
        <taxon>Oscillospiraceae incertae sedis</taxon>
    </lineage>
</organism>
<comment type="caution">
    <text evidence="11">The sequence shown here is derived from an EMBL/GenBank/DDBJ whole genome shotgun (WGS) entry which is preliminary data.</text>
</comment>
<dbReference type="InterPro" id="IPR049035">
    <property type="entry name" value="ADDB_N"/>
</dbReference>
<dbReference type="Pfam" id="PF12705">
    <property type="entry name" value="PDDEXK_1"/>
    <property type="match status" value="1"/>
</dbReference>
<evidence type="ECO:0000256" key="5">
    <source>
        <dbReference type="ARBA" id="ARBA00022806"/>
    </source>
</evidence>
<dbReference type="Pfam" id="PF21445">
    <property type="entry name" value="ADDB_N"/>
    <property type="match status" value="1"/>
</dbReference>
<dbReference type="InterPro" id="IPR011604">
    <property type="entry name" value="PDDEXK-like_dom_sf"/>
</dbReference>
<evidence type="ECO:0000256" key="3">
    <source>
        <dbReference type="ARBA" id="ARBA00022763"/>
    </source>
</evidence>
<keyword evidence="2" id="KW-0547">Nucleotide-binding</keyword>
<dbReference type="InterPro" id="IPR027417">
    <property type="entry name" value="P-loop_NTPase"/>
</dbReference>
<feature type="domain" description="UvrD-like helicase C-terminal" evidence="10">
    <location>
        <begin position="263"/>
        <end position="542"/>
    </location>
</feature>
<dbReference type="Gene3D" id="3.40.50.300">
    <property type="entry name" value="P-loop containing nucleotide triphosphate hydrolases"/>
    <property type="match status" value="4"/>
</dbReference>
<reference evidence="11 12" key="1">
    <citation type="submission" date="2009-01" db="EMBL/GenBank/DDBJ databases">
        <authorList>
            <person name="Fulton L."/>
            <person name="Clifton S."/>
            <person name="Fulton B."/>
            <person name="Xu J."/>
            <person name="Minx P."/>
            <person name="Pepin K.H."/>
            <person name="Johnson M."/>
            <person name="Bhonagiri V."/>
            <person name="Nash W.E."/>
            <person name="Mardis E.R."/>
            <person name="Wilson R.K."/>
        </authorList>
    </citation>
    <scope>NUCLEOTIDE SEQUENCE [LARGE SCALE GENOMIC DNA]</scope>
    <source>
        <strain evidence="11 12">DSM 5476</strain>
    </source>
</reference>
<dbReference type="Proteomes" id="UP000003340">
    <property type="component" value="Unassembled WGS sequence"/>
</dbReference>
<proteinExistence type="predicted"/>
<dbReference type="PANTHER" id="PTHR30591:SF1">
    <property type="entry name" value="RECBCD ENZYME SUBUNIT RECC"/>
    <property type="match status" value="1"/>
</dbReference>
<accession>C0EHH2</accession>
<evidence type="ECO:0000256" key="1">
    <source>
        <dbReference type="ARBA" id="ARBA00022722"/>
    </source>
</evidence>
<dbReference type="AlphaFoldDB" id="C0EHH2"/>
<dbReference type="GO" id="GO:0003677">
    <property type="term" value="F:DNA binding"/>
    <property type="evidence" value="ECO:0007669"/>
    <property type="project" value="UniProtKB-KW"/>
</dbReference>
<dbReference type="InterPro" id="IPR038726">
    <property type="entry name" value="PDDEXK_AddAB-type"/>
</dbReference>
<dbReference type="HOGENOM" id="CLU_007838_0_0_9"/>
<evidence type="ECO:0000256" key="7">
    <source>
        <dbReference type="ARBA" id="ARBA00022840"/>
    </source>
</evidence>
<dbReference type="GO" id="GO:0005524">
    <property type="term" value="F:ATP binding"/>
    <property type="evidence" value="ECO:0007669"/>
    <property type="project" value="UniProtKB-KW"/>
</dbReference>
<name>C0EHH2_9FIRM</name>
<keyword evidence="9" id="KW-0234">DNA repair</keyword>
<dbReference type="eggNOG" id="COG3857">
    <property type="taxonomic scope" value="Bacteria"/>
</dbReference>
<dbReference type="EMBL" id="ACEC01000115">
    <property type="protein sequence ID" value="EEG29096.1"/>
    <property type="molecule type" value="Genomic_DNA"/>
</dbReference>
<dbReference type="PANTHER" id="PTHR30591">
    <property type="entry name" value="RECBCD ENZYME SUBUNIT RECC"/>
    <property type="match status" value="1"/>
</dbReference>
<evidence type="ECO:0000256" key="4">
    <source>
        <dbReference type="ARBA" id="ARBA00022801"/>
    </source>
</evidence>
<reference evidence="11 12" key="2">
    <citation type="submission" date="2009-02" db="EMBL/GenBank/DDBJ databases">
        <title>Draft genome sequence of Clostridium methylpentosum (DSM 5476).</title>
        <authorList>
            <person name="Sudarsanam P."/>
            <person name="Ley R."/>
            <person name="Guruge J."/>
            <person name="Turnbaugh P.J."/>
            <person name="Mahowald M."/>
            <person name="Liep D."/>
            <person name="Gordon J."/>
        </authorList>
    </citation>
    <scope>NUCLEOTIDE SEQUENCE [LARGE SCALE GENOMIC DNA]</scope>
    <source>
        <strain evidence="11 12">DSM 5476</strain>
    </source>
</reference>
<keyword evidence="5" id="KW-0347">Helicase</keyword>
<keyword evidence="3" id="KW-0227">DNA damage</keyword>
<keyword evidence="4" id="KW-0378">Hydrolase</keyword>
<evidence type="ECO:0000256" key="9">
    <source>
        <dbReference type="ARBA" id="ARBA00023204"/>
    </source>
</evidence>
<protein>
    <submittedName>
        <fullName evidence="11">Putative ATP-dependent nuclease subunit B</fullName>
    </submittedName>
</protein>
<keyword evidence="8" id="KW-0238">DNA-binding</keyword>
<dbReference type="InterPro" id="IPR014017">
    <property type="entry name" value="DNA_helicase_UvrD-like_C"/>
</dbReference>
<sequence length="1119" mass="125498">MLRFVFGPHGSGKSTELMRRIQQTAGERRIMLVVPEQFSFQTERECSRLLGAELGNRVEVVSFTRLARLIFRTYGGLTGNYADKIAKNIMMNLALGEVQDGLEHYGKSVEKSGFAELMLKTADELKNSAISPASFENAVALFPEGNLRDKSREISLIYTTYDGLLNKTYRDPLDDLSRAVEKVRGTGFFEGYDIYFDEFLSFTAVQRGMIEEMMQAADLTFALCWDREDGGLLFEPCRKTTRSLLNMARRLGVGAERPVHLTENRLFVHPELAHLERNILRNRIEPYQGTCEHVKVLLAPNEYGEVDAVLSEVWELVQRHGYRFREIALITRDLESYQGVLESALRKYGIPYFMDETVSVEHDPLIRFASSLLAAADGGKDISPVLALLKCGLTRFGLTQISYFENYLYTWNITKDQLNQPFTHNPRGFVDRETEQDGQVTALADEVRAAVAEVISLLRGAEQTARGYGSALFEALHRLGVADVLNQRVERLNGEEKFPEAEEQARLWDVLIDILEVLAHSTGEVRLTLRRYRELFDLSAKGYDLGSIPQSLDAVMIGSAERTIIGNSRAVFVFGAGEGIFPLSPQFDGVFTDSDREELKKLGVELSKPIGDRILEERFSAYKSLSSPREHLVVSARLADIAGSPLYPSEVITQITKMFGSGVVTYTADLGLADFCRTKESAFLQLAFHYRSRDGQAEALRRYFAQDEEYGDRLRRLDAAAQTGGFRLYDRKNAERLFGRQLAVSPTQVENYYKCGFLFFCANGMKAYPRGKANLNPLSLGKVTHHVLEQLLSTPSFYQMEYEEIAQAVEQLLDGYIDQFMGGKQDKTARFLQLYRNTARSLVELARNIQKEFAHCRFQPAAFELEIGDKGAVQPITLPLSDGCSVKLIGEIDRVDSYQKDGKTYIRVVDYKSGAGRTFDLSEIYYGLNLQMLLYLFSLWEQGKAKFGETVPAGVLYLPAGGAFGSFGITKREGDAEDAAKEIQKGFRMNGLLLQDEEILNAMEQIEQGKQGVYLPVGLSKTQVGDSPYTPKSLEFLVTLDELKTLKSFAKGAVVRMCEQLFAGEIGAVPLEGYGGGHSACDYCAYASVCGHTPGQPARRVEHWDKQTLLEQIKEDDHA</sequence>
<dbReference type="GO" id="GO:0004386">
    <property type="term" value="F:helicase activity"/>
    <property type="evidence" value="ECO:0007669"/>
    <property type="project" value="UniProtKB-KW"/>
</dbReference>
<keyword evidence="1" id="KW-0540">Nuclease</keyword>